<keyword evidence="2" id="KW-1185">Reference proteome</keyword>
<accession>A0A448WIK4</accession>
<gene>
    <name evidence="1" type="ORF">PXEA_LOCUS6100</name>
</gene>
<dbReference type="Proteomes" id="UP000784294">
    <property type="component" value="Unassembled WGS sequence"/>
</dbReference>
<name>A0A448WIK4_9PLAT</name>
<comment type="caution">
    <text evidence="1">The sequence shown here is derived from an EMBL/GenBank/DDBJ whole genome shotgun (WGS) entry which is preliminary data.</text>
</comment>
<sequence>MRWVMRFGELEHSQTLSTGIVCGHQLNPTCPDSDFSFSHSFFLINRPATSSQTHSLGTVDELYDLDRSHIAWSSIHIQSLEQVDQVDEGTAPSFIALFPSISTCIAAFVEQTVNKSTSQSFSPPWQRT</sequence>
<evidence type="ECO:0000313" key="2">
    <source>
        <dbReference type="Proteomes" id="UP000784294"/>
    </source>
</evidence>
<organism evidence="1 2">
    <name type="scientific">Protopolystoma xenopodis</name>
    <dbReference type="NCBI Taxonomy" id="117903"/>
    <lineage>
        <taxon>Eukaryota</taxon>
        <taxon>Metazoa</taxon>
        <taxon>Spiralia</taxon>
        <taxon>Lophotrochozoa</taxon>
        <taxon>Platyhelminthes</taxon>
        <taxon>Monogenea</taxon>
        <taxon>Polyopisthocotylea</taxon>
        <taxon>Polystomatidea</taxon>
        <taxon>Polystomatidae</taxon>
        <taxon>Protopolystoma</taxon>
    </lineage>
</organism>
<reference evidence="1" key="1">
    <citation type="submission" date="2018-11" db="EMBL/GenBank/DDBJ databases">
        <authorList>
            <consortium name="Pathogen Informatics"/>
        </authorList>
    </citation>
    <scope>NUCLEOTIDE SEQUENCE</scope>
</reference>
<evidence type="ECO:0000313" key="1">
    <source>
        <dbReference type="EMBL" id="VEL12660.1"/>
    </source>
</evidence>
<protein>
    <submittedName>
        <fullName evidence="1">Uncharacterized protein</fullName>
    </submittedName>
</protein>
<proteinExistence type="predicted"/>
<dbReference type="EMBL" id="CAAALY010015422">
    <property type="protein sequence ID" value="VEL12660.1"/>
    <property type="molecule type" value="Genomic_DNA"/>
</dbReference>
<dbReference type="AlphaFoldDB" id="A0A448WIK4"/>